<evidence type="ECO:0000313" key="5">
    <source>
        <dbReference type="Proteomes" id="UP000321947"/>
    </source>
</evidence>
<keyword evidence="1" id="KW-0175">Coiled coil</keyword>
<name>A0A5A7TIE7_CUCMM</name>
<dbReference type="STRING" id="1194695.A0A5A7TIE7"/>
<proteinExistence type="predicted"/>
<dbReference type="OrthoDB" id="10036779at2759"/>
<dbReference type="AlphaFoldDB" id="A0A5A7TIE7"/>
<comment type="caution">
    <text evidence="2">The sequence shown here is derived from an EMBL/GenBank/DDBJ whole genome shotgun (WGS) entry which is preliminary data.</text>
</comment>
<protein>
    <submittedName>
        <fullName evidence="2">Protein DEFECTIVE IN MERISTEM SILENCING 3</fullName>
    </submittedName>
</protein>
<accession>A0A5A7TIE7</accession>
<evidence type="ECO:0000256" key="1">
    <source>
        <dbReference type="SAM" id="Coils"/>
    </source>
</evidence>
<sequence length="388" mass="43378">MGTTPLAVIILGKYHSSGTPVGENEVHSHSQNDEETMEQIMRQEKSAASIICKLSTHHGLQAYNLMLTKDVLGIVARLGKVDDDNLSRLLSEYLGMETMLAIVCRTYEGVKVLETYDKEGCINKSLGLHGLGASIGRNLDGRFLVICLEHLRPYAGDFIANDPQRRLDLLKPRLPNGECPPGFLGFAVNMINIDSTHLFCLAANGYGLRETLFYSLFSRLQVYKTRADMLQALPCISDGAVSLDGGMIKATGVFCLGNQYYMVLKLSPTVIDIIFYLAVGGLNPPSANLNFFCMFDDREDVQLRFPKASMKSSLPENYIESERQIKELKWKKEKMIEDIRREQALLDNTKVNFDRKKAEFLKFLTESSSYAAQVRALLLLLPLSTLSV</sequence>
<dbReference type="EMBL" id="SSTD01013643">
    <property type="protein sequence ID" value="TYK05952.1"/>
    <property type="molecule type" value="Genomic_DNA"/>
</dbReference>
<gene>
    <name evidence="3" type="ORF">E5676_scaffold376G00450</name>
    <name evidence="2" type="ORF">E6C27_scaffold44G00420</name>
</gene>
<evidence type="ECO:0000313" key="4">
    <source>
        <dbReference type="Proteomes" id="UP000321393"/>
    </source>
</evidence>
<dbReference type="PANTHER" id="PTHR33566:SF6">
    <property type="entry name" value="PROTEIN DEFECTIVE IN MERISTEM SILENCING 3"/>
    <property type="match status" value="1"/>
</dbReference>
<evidence type="ECO:0000313" key="3">
    <source>
        <dbReference type="EMBL" id="TYK05952.1"/>
    </source>
</evidence>
<dbReference type="PANTHER" id="PTHR33566">
    <property type="entry name" value="EN/SPM-LIKE TRANSPOSON-RELATED"/>
    <property type="match status" value="1"/>
</dbReference>
<organism evidence="2 4">
    <name type="scientific">Cucumis melo var. makuwa</name>
    <name type="common">Oriental melon</name>
    <dbReference type="NCBI Taxonomy" id="1194695"/>
    <lineage>
        <taxon>Eukaryota</taxon>
        <taxon>Viridiplantae</taxon>
        <taxon>Streptophyta</taxon>
        <taxon>Embryophyta</taxon>
        <taxon>Tracheophyta</taxon>
        <taxon>Spermatophyta</taxon>
        <taxon>Magnoliopsida</taxon>
        <taxon>eudicotyledons</taxon>
        <taxon>Gunneridae</taxon>
        <taxon>Pentapetalae</taxon>
        <taxon>rosids</taxon>
        <taxon>fabids</taxon>
        <taxon>Cucurbitales</taxon>
        <taxon>Cucurbitaceae</taxon>
        <taxon>Benincaseae</taxon>
        <taxon>Cucumis</taxon>
    </lineage>
</organism>
<dbReference type="Proteomes" id="UP000321947">
    <property type="component" value="Unassembled WGS sequence"/>
</dbReference>
<feature type="coiled-coil region" evidence="1">
    <location>
        <begin position="318"/>
        <end position="345"/>
    </location>
</feature>
<evidence type="ECO:0000313" key="2">
    <source>
        <dbReference type="EMBL" id="KAA0042548.1"/>
    </source>
</evidence>
<reference evidence="4 5" key="1">
    <citation type="submission" date="2019-08" db="EMBL/GenBank/DDBJ databases">
        <title>Draft genome sequences of two oriental melons (Cucumis melo L. var makuwa).</title>
        <authorList>
            <person name="Kwon S.-Y."/>
        </authorList>
    </citation>
    <scope>NUCLEOTIDE SEQUENCE [LARGE SCALE GENOMIC DNA]</scope>
    <source>
        <strain evidence="5">cv. Chang Bougi</strain>
        <strain evidence="4">cv. SW 3</strain>
        <tissue evidence="2">Leaf</tissue>
    </source>
</reference>
<dbReference type="Proteomes" id="UP000321393">
    <property type="component" value="Unassembled WGS sequence"/>
</dbReference>
<dbReference type="EMBL" id="SSTE01015921">
    <property type="protein sequence ID" value="KAA0042548.1"/>
    <property type="molecule type" value="Genomic_DNA"/>
</dbReference>